<dbReference type="AlphaFoldDB" id="A0A2T7G085"/>
<gene>
    <name evidence="1" type="ORF">DC363_04025</name>
</gene>
<dbReference type="EMBL" id="QCYG01000002">
    <property type="protein sequence ID" value="PVA07798.1"/>
    <property type="molecule type" value="Genomic_DNA"/>
</dbReference>
<protein>
    <submittedName>
        <fullName evidence="1">DUF721 domain-containing protein</fullName>
    </submittedName>
</protein>
<reference evidence="1 2" key="1">
    <citation type="submission" date="2018-04" db="EMBL/GenBank/DDBJ databases">
        <title>Pelagivirga bohaiensis gen. nov., sp. nov., a bacterium isolated from the Bohai Sea.</title>
        <authorList>
            <person name="Ji X."/>
        </authorList>
    </citation>
    <scope>NUCLEOTIDE SEQUENCE [LARGE SCALE GENOMIC DNA]</scope>
    <source>
        <strain evidence="1 2">BH-SD16</strain>
    </source>
</reference>
<sequence length="174" mass="18767">MKQPRPKSTTRGFSRAVTLMQKRIRDATESRGFAQARLLTHWAEIVGEATAKIAHPVDVSYARGGMGATLTILTSGAQAPMLEMQKEKLRERVNACYGYNAISRIRITQTAATGFAEGQMAFDHGPAAPRGPKPEAKAAARDLAAPVKNDALRLALEALGANVMTKCPETGKKY</sequence>
<dbReference type="InterPro" id="IPR010593">
    <property type="entry name" value="DUF1159"/>
</dbReference>
<dbReference type="PIRSF" id="PIRSF032064">
    <property type="entry name" value="UCP032064"/>
    <property type="match status" value="1"/>
</dbReference>
<name>A0A2T7G085_9RHOB</name>
<keyword evidence="2" id="KW-1185">Reference proteome</keyword>
<dbReference type="Pfam" id="PF05258">
    <property type="entry name" value="DciA"/>
    <property type="match status" value="1"/>
</dbReference>
<dbReference type="Proteomes" id="UP000244817">
    <property type="component" value="Unassembled WGS sequence"/>
</dbReference>
<comment type="caution">
    <text evidence="1">The sequence shown here is derived from an EMBL/GenBank/DDBJ whole genome shotgun (WGS) entry which is preliminary data.</text>
</comment>
<evidence type="ECO:0000313" key="2">
    <source>
        <dbReference type="Proteomes" id="UP000244817"/>
    </source>
</evidence>
<organism evidence="1 2">
    <name type="scientific">Thalassorhabdomicrobium marinisediminis</name>
    <dbReference type="NCBI Taxonomy" id="2170577"/>
    <lineage>
        <taxon>Bacteria</taxon>
        <taxon>Pseudomonadati</taxon>
        <taxon>Pseudomonadota</taxon>
        <taxon>Alphaproteobacteria</taxon>
        <taxon>Rhodobacterales</taxon>
        <taxon>Paracoccaceae</taxon>
        <taxon>Thalassorhabdomicrobium</taxon>
    </lineage>
</organism>
<dbReference type="InterPro" id="IPR007922">
    <property type="entry name" value="DciA-like"/>
</dbReference>
<proteinExistence type="predicted"/>
<accession>A0A2T7G085</accession>
<evidence type="ECO:0000313" key="1">
    <source>
        <dbReference type="EMBL" id="PVA07798.1"/>
    </source>
</evidence>
<dbReference type="OrthoDB" id="7160947at2"/>
<dbReference type="RefSeq" id="WP_108639840.1">
    <property type="nucleotide sequence ID" value="NZ_QCYG01000002.1"/>
</dbReference>